<gene>
    <name evidence="1" type="ORF">GGD53_000125</name>
</gene>
<accession>A0A7W6Q6H5</accession>
<evidence type="ECO:0000313" key="2">
    <source>
        <dbReference type="Proteomes" id="UP000524492"/>
    </source>
</evidence>
<evidence type="ECO:0000313" key="1">
    <source>
        <dbReference type="EMBL" id="MBB4190009.1"/>
    </source>
</evidence>
<dbReference type="EMBL" id="JACIFV010000001">
    <property type="protein sequence ID" value="MBB4190009.1"/>
    <property type="molecule type" value="Genomic_DNA"/>
</dbReference>
<keyword evidence="2" id="KW-1185">Reference proteome</keyword>
<dbReference type="AlphaFoldDB" id="A0A7W6Q6H5"/>
<dbReference type="RefSeq" id="WP_184452691.1">
    <property type="nucleotide sequence ID" value="NZ_JACIFV010000001.1"/>
</dbReference>
<proteinExistence type="predicted"/>
<reference evidence="1 2" key="1">
    <citation type="submission" date="2020-08" db="EMBL/GenBank/DDBJ databases">
        <title>Genomic Encyclopedia of Type Strains, Phase IV (KMG-V): Genome sequencing to study the core and pangenomes of soil and plant-associated prokaryotes.</title>
        <authorList>
            <person name="Whitman W."/>
        </authorList>
    </citation>
    <scope>NUCLEOTIDE SEQUENCE [LARGE SCALE GENOMIC DNA]</scope>
    <source>
        <strain evidence="1 2">SEMIA 4074</strain>
    </source>
</reference>
<dbReference type="Proteomes" id="UP000524492">
    <property type="component" value="Unassembled WGS sequence"/>
</dbReference>
<protein>
    <submittedName>
        <fullName evidence="1">Uncharacterized protein</fullName>
    </submittedName>
</protein>
<name>A0A7W6Q6H5_9HYPH</name>
<comment type="caution">
    <text evidence="1">The sequence shown here is derived from an EMBL/GenBank/DDBJ whole genome shotgun (WGS) entry which is preliminary data.</text>
</comment>
<organism evidence="1 2">
    <name type="scientific">Rhizobium aethiopicum</name>
    <dbReference type="NCBI Taxonomy" id="1138170"/>
    <lineage>
        <taxon>Bacteria</taxon>
        <taxon>Pseudomonadati</taxon>
        <taxon>Pseudomonadota</taxon>
        <taxon>Alphaproteobacteria</taxon>
        <taxon>Hyphomicrobiales</taxon>
        <taxon>Rhizobiaceae</taxon>
        <taxon>Rhizobium/Agrobacterium group</taxon>
        <taxon>Rhizobium</taxon>
    </lineage>
</organism>
<sequence length="221" mass="25111">MTDVDDLVVISDTELLYAQAKHRLRLAWPEVEQDFKNQLEDLKMTGLDAGSQVELVVSRAGLRKSLDDSMPAAFKGKVEVKHYVHRFSEWRSFAEGLLSKAGGDLAKRNLADYYYIGWKACNFHGTIRDIAKCSADHSGFLLRDFEPKFELSPEVETLLSAVKGMDYDIEGDIFTFGMNRHFRSPLGFRCGTPKWDRLIKRLSNAEDLDLIKFATIAGKIR</sequence>